<accession>A0A5J4UX58</accession>
<comment type="caution">
    <text evidence="1">The sequence shown here is derived from an EMBL/GenBank/DDBJ whole genome shotgun (WGS) entry which is preliminary data.</text>
</comment>
<proteinExistence type="predicted"/>
<dbReference type="EMBL" id="SNRW01011692">
    <property type="protein sequence ID" value="KAA6374824.1"/>
    <property type="molecule type" value="Genomic_DNA"/>
</dbReference>
<sequence>MSSYVAMKSNPFLRRASAIALQLIQSLRYRCTYQSIYVGRRSIRFIDNGDLEHVIRCDHGRQVSCPVEGNQSFDCGQRVSVEIDLKSSPRKAVLFIDGVQQKNYVIGIPKKIRVFAFVQQKGSSFHVTEFERLAYSSARIDTNSVAWKWGKDWKQN</sequence>
<reference evidence="1 2" key="1">
    <citation type="submission" date="2019-03" db="EMBL/GenBank/DDBJ databases">
        <title>Single cell metagenomics reveals metabolic interactions within the superorganism composed of flagellate Streblomastix strix and complex community of Bacteroidetes bacteria on its surface.</title>
        <authorList>
            <person name="Treitli S.C."/>
            <person name="Kolisko M."/>
            <person name="Husnik F."/>
            <person name="Keeling P."/>
            <person name="Hampl V."/>
        </authorList>
    </citation>
    <scope>NUCLEOTIDE SEQUENCE [LARGE SCALE GENOMIC DNA]</scope>
    <source>
        <strain evidence="1">ST1C</strain>
    </source>
</reference>
<name>A0A5J4UX58_9EUKA</name>
<organism evidence="1 2">
    <name type="scientific">Streblomastix strix</name>
    <dbReference type="NCBI Taxonomy" id="222440"/>
    <lineage>
        <taxon>Eukaryota</taxon>
        <taxon>Metamonada</taxon>
        <taxon>Preaxostyla</taxon>
        <taxon>Oxymonadida</taxon>
        <taxon>Streblomastigidae</taxon>
        <taxon>Streblomastix</taxon>
    </lineage>
</organism>
<evidence type="ECO:0000313" key="2">
    <source>
        <dbReference type="Proteomes" id="UP000324800"/>
    </source>
</evidence>
<dbReference type="Proteomes" id="UP000324800">
    <property type="component" value="Unassembled WGS sequence"/>
</dbReference>
<gene>
    <name evidence="1" type="ORF">EZS28_029649</name>
</gene>
<evidence type="ECO:0000313" key="1">
    <source>
        <dbReference type="EMBL" id="KAA6374824.1"/>
    </source>
</evidence>
<protein>
    <submittedName>
        <fullName evidence="1">Uncharacterized protein</fullName>
    </submittedName>
</protein>
<dbReference type="AlphaFoldDB" id="A0A5J4UX58"/>